<feature type="compositionally biased region" description="Low complexity" evidence="1">
    <location>
        <begin position="114"/>
        <end position="131"/>
    </location>
</feature>
<evidence type="ECO:0000256" key="1">
    <source>
        <dbReference type="SAM" id="MobiDB-lite"/>
    </source>
</evidence>
<evidence type="ECO:0000313" key="2">
    <source>
        <dbReference type="EMBL" id="RNF67583.1"/>
    </source>
</evidence>
<feature type="region of interest" description="Disordered" evidence="1">
    <location>
        <begin position="114"/>
        <end position="136"/>
    </location>
</feature>
<dbReference type="EMBL" id="RIZI01000134">
    <property type="protein sequence ID" value="RNF67583.1"/>
    <property type="molecule type" value="Genomic_DNA"/>
</dbReference>
<comment type="caution">
    <text evidence="2">The sequence shown here is derived from an EMBL/GenBank/DDBJ whole genome shotgun (WGS) entry which is preliminary data.</text>
</comment>
<dbReference type="InterPro" id="IPR011006">
    <property type="entry name" value="CheY-like_superfamily"/>
</dbReference>
<organism evidence="2">
    <name type="scientific">Acidithiobacillus sulfuriphilus</name>
    <dbReference type="NCBI Taxonomy" id="1867749"/>
    <lineage>
        <taxon>Bacteria</taxon>
        <taxon>Pseudomonadati</taxon>
        <taxon>Pseudomonadota</taxon>
        <taxon>Acidithiobacillia</taxon>
        <taxon>Acidithiobacillales</taxon>
        <taxon>Acidithiobacillaceae</taxon>
        <taxon>Acidithiobacillus</taxon>
    </lineage>
</organism>
<dbReference type="AlphaFoldDB" id="A0A3M8RGA8"/>
<dbReference type="OrthoDB" id="3212305at2"/>
<keyword evidence="2" id="KW-0238">DNA-binding</keyword>
<accession>A0A3M8RGA8</accession>
<feature type="region of interest" description="Disordered" evidence="1">
    <location>
        <begin position="154"/>
        <end position="174"/>
    </location>
</feature>
<gene>
    <name evidence="2" type="ORF">EC580_04160</name>
</gene>
<dbReference type="RefSeq" id="WP_123102466.1">
    <property type="nucleotide sequence ID" value="NZ_CP127527.1"/>
</dbReference>
<name>A0A3M8RGA8_9PROT</name>
<feature type="compositionally biased region" description="Low complexity" evidence="1">
    <location>
        <begin position="165"/>
        <end position="174"/>
    </location>
</feature>
<dbReference type="SUPFAM" id="SSF52172">
    <property type="entry name" value="CheY-like"/>
    <property type="match status" value="1"/>
</dbReference>
<protein>
    <submittedName>
        <fullName evidence="2">DNA-binding response regulator</fullName>
    </submittedName>
</protein>
<proteinExistence type="predicted"/>
<sequence length="391" mass="42240">MNQPFAMSGEIFVRTVGMDSRKEAVFRMAFKMYTRRSYRLLEAQESRDPTLAIIDVDGPEGMNLAHRFRQEHPQLRILITSITPDATSGFPALQKPVRMETLFPALEALLQGGAQESAPAAAPTPPVAGQGKTTTATVTPIRPELSGRTAAIPEAPAVTPPPAQPAAAPHPAAPVLRPEDVRPFDPEHGLLGLLLMVRRDQVPAVIVEGAQRVILKIDPIADQVLSLVDDETLKTLAQNPAQRLQARAPSSADIPANTPVRHLTLQALLWQVGAWTANGRLINRLQPNTPVQLKHWPNLTRLSMLPEALRLAAFLARSPASPVLVVKMLRVAPADLFNFLAASESLGLLRYSPIGGTEAKAVTPAVEPGKQEIPTARRGFLGRLLARIAGL</sequence>
<reference evidence="2" key="1">
    <citation type="submission" date="2018-10" db="EMBL/GenBank/DDBJ databases">
        <title>Acidithiobacillus sulfuriphilus sp. nov.: an extremely acidophilic sulfur-oxidizing chemolithotroph isolated from a neutral pH environment.</title>
        <authorList>
            <person name="Falagan C."/>
            <person name="Moya-Beltran A."/>
            <person name="Quatrini R."/>
            <person name="Johnson D.B."/>
        </authorList>
    </citation>
    <scope>NUCLEOTIDE SEQUENCE [LARGE SCALE GENOMIC DNA]</scope>
    <source>
        <strain evidence="2">CJ-2</strain>
    </source>
</reference>
<dbReference type="GO" id="GO:0003677">
    <property type="term" value="F:DNA binding"/>
    <property type="evidence" value="ECO:0007669"/>
    <property type="project" value="UniProtKB-KW"/>
</dbReference>